<accession>A0A0W0SW36</accession>
<evidence type="ECO:0000313" key="2">
    <source>
        <dbReference type="Proteomes" id="UP000054736"/>
    </source>
</evidence>
<dbReference type="EMBL" id="LNXY01000020">
    <property type="protein sequence ID" value="KTC87552.1"/>
    <property type="molecule type" value="Genomic_DNA"/>
</dbReference>
<dbReference type="SUPFAM" id="SSF52833">
    <property type="entry name" value="Thioredoxin-like"/>
    <property type="match status" value="1"/>
</dbReference>
<dbReference type="InterPro" id="IPR036249">
    <property type="entry name" value="Thioredoxin-like_sf"/>
</dbReference>
<evidence type="ECO:0000313" key="1">
    <source>
        <dbReference type="EMBL" id="KTC87552.1"/>
    </source>
</evidence>
<dbReference type="AlphaFoldDB" id="A0A0W0SW36"/>
<comment type="caution">
    <text evidence="1">The sequence shown here is derived from an EMBL/GenBank/DDBJ whole genome shotgun (WGS) entry which is preliminary data.</text>
</comment>
<keyword evidence="2" id="KW-1185">Reference proteome</keyword>
<gene>
    <name evidence="1" type="ORF">Ldro_1171</name>
</gene>
<proteinExistence type="predicted"/>
<reference evidence="1 2" key="1">
    <citation type="submission" date="2015-11" db="EMBL/GenBank/DDBJ databases">
        <title>Genomic analysis of 38 Legionella species identifies large and diverse effector repertoires.</title>
        <authorList>
            <person name="Burstein D."/>
            <person name="Amaro F."/>
            <person name="Zusman T."/>
            <person name="Lifshitz Z."/>
            <person name="Cohen O."/>
            <person name="Gilbert J.A."/>
            <person name="Pupko T."/>
            <person name="Shuman H.A."/>
            <person name="Segal G."/>
        </authorList>
    </citation>
    <scope>NUCLEOTIDE SEQUENCE [LARGE SCALE GENOMIC DNA]</scope>
    <source>
        <strain evidence="1 2">ATCC 700990</strain>
    </source>
</reference>
<organism evidence="1 2">
    <name type="scientific">Legionella drozanskii LLAP-1</name>
    <dbReference type="NCBI Taxonomy" id="1212489"/>
    <lineage>
        <taxon>Bacteria</taxon>
        <taxon>Pseudomonadati</taxon>
        <taxon>Pseudomonadota</taxon>
        <taxon>Gammaproteobacteria</taxon>
        <taxon>Legionellales</taxon>
        <taxon>Legionellaceae</taxon>
        <taxon>Legionella</taxon>
    </lineage>
</organism>
<dbReference type="OrthoDB" id="9785445at2"/>
<sequence>MTKRNYLTLVLLALIFAAPGLTAYLYYRNPQWLNATTTNKGQLLNPPLLLSKVEDGKQKWRFVLWYPTHCEIQCLQAVDKLARIRLALGRHLYEVDQWLLLSETSLAMQNADAQMLREHDIHISRLSEETLKQLPILVDKPRVLIANPKGYLVLAYEENVNPKDIYQDIKRLLGTEKKSG</sequence>
<dbReference type="RefSeq" id="WP_058495480.1">
    <property type="nucleotide sequence ID" value="NZ_CAAAIU010000010.1"/>
</dbReference>
<name>A0A0W0SW36_9GAMM</name>
<dbReference type="PATRIC" id="fig|1212489.4.peg.1234"/>
<protein>
    <submittedName>
        <fullName evidence="1">Uncharacterized protein</fullName>
    </submittedName>
</protein>
<dbReference type="Proteomes" id="UP000054736">
    <property type="component" value="Unassembled WGS sequence"/>
</dbReference>
<dbReference type="STRING" id="1212489.Ldro_1171"/>